<evidence type="ECO:0000313" key="2">
    <source>
        <dbReference type="Proteomes" id="UP000070092"/>
    </source>
</evidence>
<proteinExistence type="predicted"/>
<comment type="caution">
    <text evidence="1">The sequence shown here is derived from an EMBL/GenBank/DDBJ whole genome shotgun (WGS) entry which is preliminary data.</text>
</comment>
<protein>
    <submittedName>
        <fullName evidence="1">Uncharacterized protein</fullName>
    </submittedName>
</protein>
<dbReference type="AlphaFoldDB" id="A0A133KJX8"/>
<sequence length="98" mass="11336">MKQSITTFFDIILHDVHIIDGRHRYEGVAFVLQLVFPIAFADHIEFTTQYFSQKVAIAACWFEETAVDTLGLLLNQIQHGVDLTLVGKYFTVLFYTFF</sequence>
<gene>
    <name evidence="1" type="ORF">HMPREF3196_02163</name>
</gene>
<reference evidence="1 2" key="1">
    <citation type="submission" date="2016-01" db="EMBL/GenBank/DDBJ databases">
        <authorList>
            <person name="Oliw E.H."/>
        </authorList>
    </citation>
    <scope>NUCLEOTIDE SEQUENCE [LARGE SCALE GENOMIC DNA]</scope>
    <source>
        <strain evidence="1 2">MJR8628B</strain>
    </source>
</reference>
<accession>A0A133KJX8</accession>
<evidence type="ECO:0000313" key="1">
    <source>
        <dbReference type="EMBL" id="KWZ79816.1"/>
    </source>
</evidence>
<dbReference type="Proteomes" id="UP000070092">
    <property type="component" value="Unassembled WGS sequence"/>
</dbReference>
<dbReference type="EMBL" id="LRPO01000061">
    <property type="protein sequence ID" value="KWZ79816.1"/>
    <property type="molecule type" value="Genomic_DNA"/>
</dbReference>
<organism evidence="1 2">
    <name type="scientific">Bifidobacterium bifidum</name>
    <dbReference type="NCBI Taxonomy" id="1681"/>
    <lineage>
        <taxon>Bacteria</taxon>
        <taxon>Bacillati</taxon>
        <taxon>Actinomycetota</taxon>
        <taxon>Actinomycetes</taxon>
        <taxon>Bifidobacteriales</taxon>
        <taxon>Bifidobacteriaceae</taxon>
        <taxon>Bifidobacterium</taxon>
    </lineage>
</organism>
<name>A0A133KJX8_BIFBI</name>